<organism evidence="3 4">
    <name type="scientific">Marasmius oreades</name>
    <name type="common">fairy-ring Marasmius</name>
    <dbReference type="NCBI Taxonomy" id="181124"/>
    <lineage>
        <taxon>Eukaryota</taxon>
        <taxon>Fungi</taxon>
        <taxon>Dikarya</taxon>
        <taxon>Basidiomycota</taxon>
        <taxon>Agaricomycotina</taxon>
        <taxon>Agaricomycetes</taxon>
        <taxon>Agaricomycetidae</taxon>
        <taxon>Agaricales</taxon>
        <taxon>Marasmiineae</taxon>
        <taxon>Marasmiaceae</taxon>
        <taxon>Marasmius</taxon>
    </lineage>
</organism>
<feature type="region of interest" description="Disordered" evidence="1">
    <location>
        <begin position="343"/>
        <end position="379"/>
    </location>
</feature>
<proteinExistence type="predicted"/>
<sequence>MIKLPGDEEQLLEPLGNSVEFSETSAGISALVPEDPPPLFEPYSADYFIDNTGNVVSHDLHLNTDGEALYRFLLSQSTTRPSLLLHCKGSHQETRYRTVTSRRSDGHSHHRTESYTETVTDFDLIIDLSNVLLSLQGAEPAHWSCSDTEPAYRGRMYREIEQHAGKRRSRRAENKAFDKWTRYRENSGLPPWVSDSPQGPHVDPLLPSNALKSSKTVRQWADEYCASPKHLKEFTYRKVIYGWDMNLIHLRVNNIITSAVGPLYRGTIEVDFEHRNNKIYIRPDNQLSRILSNVWFKILLWILLIYPFIWLYKRFHYQGGGRWEVCGGAYPITRYIPLESLQQSSGKQPEQPPPDYNDTATSSSTDDERIKTSSDGRRFVRQGVTEKQWLTKWESSINQAVRTGHQSSIPLAEPISQY</sequence>
<reference evidence="3" key="1">
    <citation type="journal article" date="2021" name="Genome Biol. Evol.">
        <title>The assembled and annotated genome of the fairy-ring fungus Marasmius oreades.</title>
        <authorList>
            <person name="Hiltunen M."/>
            <person name="Ament-Velasquez S.L."/>
            <person name="Johannesson H."/>
        </authorList>
    </citation>
    <scope>NUCLEOTIDE SEQUENCE</scope>
    <source>
        <strain evidence="3">03SP1</strain>
    </source>
</reference>
<dbReference type="PANTHER" id="PTHR37848">
    <property type="entry name" value="EXPRESSED PROTEIN"/>
    <property type="match status" value="1"/>
</dbReference>
<keyword evidence="2" id="KW-0812">Transmembrane</keyword>
<accession>A0A9P7V2K1</accession>
<feature type="compositionally biased region" description="Basic and acidic residues" evidence="1">
    <location>
        <begin position="366"/>
        <end position="378"/>
    </location>
</feature>
<dbReference type="RefSeq" id="XP_043015579.1">
    <property type="nucleotide sequence ID" value="XM_043146874.1"/>
</dbReference>
<evidence type="ECO:0000256" key="2">
    <source>
        <dbReference type="SAM" id="Phobius"/>
    </source>
</evidence>
<keyword evidence="2" id="KW-0472">Membrane</keyword>
<dbReference type="AlphaFoldDB" id="A0A9P7V2K1"/>
<dbReference type="OrthoDB" id="203796at2759"/>
<evidence type="ECO:0000313" key="3">
    <source>
        <dbReference type="EMBL" id="KAG7099109.1"/>
    </source>
</evidence>
<evidence type="ECO:0000256" key="1">
    <source>
        <dbReference type="SAM" id="MobiDB-lite"/>
    </source>
</evidence>
<protein>
    <submittedName>
        <fullName evidence="3">Uncharacterized protein</fullName>
    </submittedName>
</protein>
<dbReference type="Proteomes" id="UP001049176">
    <property type="component" value="Chromosome 1"/>
</dbReference>
<evidence type="ECO:0000313" key="4">
    <source>
        <dbReference type="Proteomes" id="UP001049176"/>
    </source>
</evidence>
<gene>
    <name evidence="3" type="ORF">E1B28_000982</name>
</gene>
<keyword evidence="2" id="KW-1133">Transmembrane helix</keyword>
<dbReference type="GeneID" id="66070058"/>
<name>A0A9P7V2K1_9AGAR</name>
<keyword evidence="4" id="KW-1185">Reference proteome</keyword>
<feature type="transmembrane region" description="Helical" evidence="2">
    <location>
        <begin position="294"/>
        <end position="312"/>
    </location>
</feature>
<dbReference type="EMBL" id="CM032181">
    <property type="protein sequence ID" value="KAG7099109.1"/>
    <property type="molecule type" value="Genomic_DNA"/>
</dbReference>
<dbReference type="PANTHER" id="PTHR37848:SF1">
    <property type="entry name" value="SUN DOMAIN-CONTAINING PROTEIN"/>
    <property type="match status" value="1"/>
</dbReference>
<comment type="caution">
    <text evidence="3">The sequence shown here is derived from an EMBL/GenBank/DDBJ whole genome shotgun (WGS) entry which is preliminary data.</text>
</comment>
<dbReference type="KEGG" id="more:E1B28_000982"/>